<evidence type="ECO:0000256" key="1">
    <source>
        <dbReference type="SAM" id="MobiDB-lite"/>
    </source>
</evidence>
<evidence type="ECO:0000256" key="2">
    <source>
        <dbReference type="SAM" id="Phobius"/>
    </source>
</evidence>
<feature type="compositionally biased region" description="Basic and acidic residues" evidence="1">
    <location>
        <begin position="66"/>
        <end position="76"/>
    </location>
</feature>
<reference evidence="3 4" key="1">
    <citation type="submission" date="2015-09" db="EMBL/GenBank/DDBJ databases">
        <title>Atta colombica WGS genome.</title>
        <authorList>
            <person name="Nygaard S."/>
            <person name="Hu H."/>
            <person name="Boomsma J."/>
            <person name="Zhang G."/>
        </authorList>
    </citation>
    <scope>NUCLEOTIDE SEQUENCE [LARGE SCALE GENOMIC DNA]</scope>
    <source>
        <strain evidence="3">Treedump-2</strain>
        <tissue evidence="3">Whole body</tissue>
    </source>
</reference>
<dbReference type="EMBL" id="KQ976701">
    <property type="protein sequence ID" value="KYM77367.1"/>
    <property type="molecule type" value="Genomic_DNA"/>
</dbReference>
<feature type="region of interest" description="Disordered" evidence="1">
    <location>
        <begin position="400"/>
        <end position="420"/>
    </location>
</feature>
<feature type="compositionally biased region" description="Basic and acidic residues" evidence="1">
    <location>
        <begin position="400"/>
        <end position="419"/>
    </location>
</feature>
<protein>
    <submittedName>
        <fullName evidence="3">Uncharacterized protein</fullName>
    </submittedName>
</protein>
<sequence length="503" mass="58439">MNSPARACGLIFHLDVARAVVASGSFSRHHSIFHLLIFLQSEVKLPTRLNHFICLSPVPFDGTKKLRRDKERERRVPLSTVESSERQGKKLKANNGAKGEGKRMWSVGISFLNFCVLPVRLPWEGNLIIFLRHEPNPRHREKIRVVNFKIDKLSINNYVTDFGFNSDEELFNFYPGETVKEKEREKRTCMHSYKNRRKSGMNKQKKKNMILQLQGNYICKNIISLLFFFILFSFFSGEFWNVRQNGVARISSSYERGGCAHDWQVEENQTNYFEHAAFSKMGLRLFSRLEAVILLLFPEAVSNPRLVSSTRRKRIDRVSPTPIVNRIRATIIGHDLRTYFGRCELHSTKWDKSSPFVKAELNVGSKVAHKYRTPLSRCTVTERMQVAQVALKEVSRDSQEGKLGKYREKPTERRREIRTSGKQNVACKLQNVKSEQQNCFFRANITSHSHRSEGPLFHHTFSCELNDTYSATSWLMLNAWSATNREFIGLYPFFLFTNKRIVK</sequence>
<keyword evidence="2" id="KW-1133">Transmembrane helix</keyword>
<feature type="transmembrane region" description="Helical" evidence="2">
    <location>
        <begin position="222"/>
        <end position="242"/>
    </location>
</feature>
<gene>
    <name evidence="3" type="ORF">ALC53_12348</name>
</gene>
<organism evidence="3 4">
    <name type="scientific">Atta colombica</name>
    <dbReference type="NCBI Taxonomy" id="520822"/>
    <lineage>
        <taxon>Eukaryota</taxon>
        <taxon>Metazoa</taxon>
        <taxon>Ecdysozoa</taxon>
        <taxon>Arthropoda</taxon>
        <taxon>Hexapoda</taxon>
        <taxon>Insecta</taxon>
        <taxon>Pterygota</taxon>
        <taxon>Neoptera</taxon>
        <taxon>Endopterygota</taxon>
        <taxon>Hymenoptera</taxon>
        <taxon>Apocrita</taxon>
        <taxon>Aculeata</taxon>
        <taxon>Formicoidea</taxon>
        <taxon>Formicidae</taxon>
        <taxon>Myrmicinae</taxon>
        <taxon>Atta</taxon>
    </lineage>
</organism>
<accession>A0A195AZA2</accession>
<proteinExistence type="predicted"/>
<name>A0A195AZA2_9HYME</name>
<evidence type="ECO:0000313" key="4">
    <source>
        <dbReference type="Proteomes" id="UP000078540"/>
    </source>
</evidence>
<feature type="region of interest" description="Disordered" evidence="1">
    <location>
        <begin position="66"/>
        <end position="97"/>
    </location>
</feature>
<dbReference type="Proteomes" id="UP000078540">
    <property type="component" value="Unassembled WGS sequence"/>
</dbReference>
<keyword evidence="2" id="KW-0812">Transmembrane</keyword>
<dbReference type="AlphaFoldDB" id="A0A195AZA2"/>
<keyword evidence="4" id="KW-1185">Reference proteome</keyword>
<evidence type="ECO:0000313" key="3">
    <source>
        <dbReference type="EMBL" id="KYM77367.1"/>
    </source>
</evidence>
<keyword evidence="2" id="KW-0472">Membrane</keyword>